<dbReference type="Proteomes" id="UP000293846">
    <property type="component" value="Unassembled WGS sequence"/>
</dbReference>
<evidence type="ECO:0000313" key="1">
    <source>
        <dbReference type="EMBL" id="TCJ01050.1"/>
    </source>
</evidence>
<comment type="caution">
    <text evidence="1">The sequence shown here is derived from an EMBL/GenBank/DDBJ whole genome shotgun (WGS) entry which is preliminary data.</text>
</comment>
<keyword evidence="2" id="KW-1185">Reference proteome</keyword>
<protein>
    <submittedName>
        <fullName evidence="1">Uncharacterized protein</fullName>
    </submittedName>
</protein>
<evidence type="ECO:0000313" key="2">
    <source>
        <dbReference type="Proteomes" id="UP000293846"/>
    </source>
</evidence>
<gene>
    <name evidence="1" type="ORF">E0Y62_25875</name>
</gene>
<reference evidence="1 2" key="1">
    <citation type="submission" date="2019-03" db="EMBL/GenBank/DDBJ databases">
        <authorList>
            <person name="Jensen L."/>
            <person name="Storgaard J."/>
            <person name="Sulaj E."/>
            <person name="Schramm A."/>
            <person name="Marshall I.P.G."/>
        </authorList>
    </citation>
    <scope>NUCLEOTIDE SEQUENCE [LARGE SCALE GENOMIC DNA]</scope>
    <source>
        <strain evidence="1 2">2017H2G3</strain>
    </source>
</reference>
<dbReference type="RefSeq" id="WP_131239368.1">
    <property type="nucleotide sequence ID" value="NZ_SJTH01000086.1"/>
</dbReference>
<dbReference type="AlphaFoldDB" id="A0A4V2NTP4"/>
<name>A0A4V2NTP4_9BACI</name>
<dbReference type="EMBL" id="SJTH01000086">
    <property type="protein sequence ID" value="TCJ01050.1"/>
    <property type="molecule type" value="Genomic_DNA"/>
</dbReference>
<dbReference type="OrthoDB" id="9977957at2"/>
<organism evidence="1 2">
    <name type="scientific">Cytobacillus praedii</name>
    <dbReference type="NCBI Taxonomy" id="1742358"/>
    <lineage>
        <taxon>Bacteria</taxon>
        <taxon>Bacillati</taxon>
        <taxon>Bacillota</taxon>
        <taxon>Bacilli</taxon>
        <taxon>Bacillales</taxon>
        <taxon>Bacillaceae</taxon>
        <taxon>Cytobacillus</taxon>
    </lineage>
</organism>
<accession>A0A4V2NTP4</accession>
<sequence>MQSDSQQEKLLMEINIINHKMDELFFFLDENTLTNDQSKMIHIQLDLISDSISEVLKYARKHQR</sequence>
<proteinExistence type="predicted"/>